<evidence type="ECO:0000313" key="3">
    <source>
        <dbReference type="EMBL" id="CEM52736.1"/>
    </source>
</evidence>
<feature type="compositionally biased region" description="Basic and acidic residues" evidence="1">
    <location>
        <begin position="383"/>
        <end position="398"/>
    </location>
</feature>
<feature type="compositionally biased region" description="Basic and acidic residues" evidence="1">
    <location>
        <begin position="333"/>
        <end position="343"/>
    </location>
</feature>
<dbReference type="InterPro" id="IPR011335">
    <property type="entry name" value="Restrct_endonuc-II-like"/>
</dbReference>
<evidence type="ECO:0000259" key="2">
    <source>
        <dbReference type="PROSITE" id="PS51286"/>
    </source>
</evidence>
<feature type="compositionally biased region" description="Polar residues" evidence="1">
    <location>
        <begin position="415"/>
        <end position="425"/>
    </location>
</feature>
<dbReference type="Pfam" id="PF08373">
    <property type="entry name" value="RAP"/>
    <property type="match status" value="1"/>
</dbReference>
<dbReference type="PROSITE" id="PS51286">
    <property type="entry name" value="RAP"/>
    <property type="match status" value="1"/>
</dbReference>
<dbReference type="InterPro" id="IPR013584">
    <property type="entry name" value="RAP"/>
</dbReference>
<dbReference type="GO" id="GO:0006281">
    <property type="term" value="P:DNA repair"/>
    <property type="evidence" value="ECO:0007669"/>
    <property type="project" value="UniProtKB-ARBA"/>
</dbReference>
<dbReference type="SMART" id="SM00952">
    <property type="entry name" value="RAP"/>
    <property type="match status" value="1"/>
</dbReference>
<dbReference type="VEuPathDB" id="CryptoDB:Cvel_11473"/>
<dbReference type="AlphaFoldDB" id="A0A0G4I6Q7"/>
<sequence length="601" mass="66481">MKMEQKSQWNAYCQMAETAIDAMTGTHIAKIAKSLSSVRYKKYRLATALNKRCLRVLREIPPADLCLFVAHMARLDCLDVATAAAVAAVVRGERPELLAELQMRDIARLLVGFRNVRLRDESFLLLVTEELGRRIDRVEVLRSHYQNRDSGNEVEKRGDRGSCTDGAAGRSEYVDELADVGWSIPGLDPPSASGEVGAGGAVEGCGERLVENADMNMTLDEKRDREGDAASSDRNLSDVDLEFVEKDVGAVVSVLYSFAHLDVGREESARLASMLLPSKIWGLTAMELLDFLFAVAMQDLDSDAVTDAVREALVALQRSGAGPLCSAASPEGGRGERARRGGLSEEVAKVEISRMTTLRHALSSGACAASERLDLVRAFADTEGKDTRQGGHQRERRGASLRKHSSDKRERVPSSDGSTTFGESVSSDWRGPLVDLLSSCSDHQREVDVLISSLQKSVAGGLRRMREPFDAESVIGPFVVDFALTKRKIVVEVDGHSHFFALSKRLTPKSEFKSRILRALGWKVVRIPWWEVKKRDRPQAEGLVRQEVMRASEERELEEETKRTAAFQIQYGLPGKKITRKMGYEEAGVRVPISRGLRYCE</sequence>
<organism evidence="3">
    <name type="scientific">Chromera velia CCMP2878</name>
    <dbReference type="NCBI Taxonomy" id="1169474"/>
    <lineage>
        <taxon>Eukaryota</taxon>
        <taxon>Sar</taxon>
        <taxon>Alveolata</taxon>
        <taxon>Colpodellida</taxon>
        <taxon>Chromeraceae</taxon>
        <taxon>Chromera</taxon>
    </lineage>
</organism>
<proteinExistence type="predicted"/>
<feature type="region of interest" description="Disordered" evidence="1">
    <location>
        <begin position="324"/>
        <end position="343"/>
    </location>
</feature>
<reference evidence="3" key="1">
    <citation type="submission" date="2014-11" db="EMBL/GenBank/DDBJ databases">
        <authorList>
            <person name="Otto D Thomas"/>
            <person name="Naeem Raeece"/>
        </authorList>
    </citation>
    <scope>NUCLEOTIDE SEQUENCE</scope>
</reference>
<dbReference type="EMBL" id="CDMZ01005345">
    <property type="protein sequence ID" value="CEM52736.1"/>
    <property type="molecule type" value="Genomic_DNA"/>
</dbReference>
<name>A0A0G4I6Q7_9ALVE</name>
<dbReference type="Gene3D" id="3.40.960.10">
    <property type="entry name" value="VSR Endonuclease"/>
    <property type="match status" value="1"/>
</dbReference>
<dbReference type="SUPFAM" id="SSF52980">
    <property type="entry name" value="Restriction endonuclease-like"/>
    <property type="match status" value="1"/>
</dbReference>
<feature type="region of interest" description="Disordered" evidence="1">
    <location>
        <begin position="383"/>
        <end position="425"/>
    </location>
</feature>
<evidence type="ECO:0000256" key="1">
    <source>
        <dbReference type="SAM" id="MobiDB-lite"/>
    </source>
</evidence>
<gene>
    <name evidence="3" type="ORF">Cvel_11473</name>
</gene>
<feature type="domain" description="RAP" evidence="2">
    <location>
        <begin position="489"/>
        <end position="546"/>
    </location>
</feature>
<accession>A0A0G4I6Q7</accession>
<protein>
    <recommendedName>
        <fullName evidence="2">RAP domain-containing protein</fullName>
    </recommendedName>
</protein>